<evidence type="ECO:0000259" key="1">
    <source>
        <dbReference type="PROSITE" id="PS50181"/>
    </source>
</evidence>
<dbReference type="PROSITE" id="PS50181">
    <property type="entry name" value="FBOX"/>
    <property type="match status" value="1"/>
</dbReference>
<dbReference type="InterPro" id="IPR001810">
    <property type="entry name" value="F-box_dom"/>
</dbReference>
<proteinExistence type="predicted"/>
<keyword evidence="3" id="KW-1185">Reference proteome</keyword>
<protein>
    <recommendedName>
        <fullName evidence="1">F-box domain-containing protein</fullName>
    </recommendedName>
</protein>
<accession>A0AAV9JFB5</accession>
<comment type="caution">
    <text evidence="2">The sequence shown here is derived from an EMBL/GenBank/DDBJ whole genome shotgun (WGS) entry which is preliminary data.</text>
</comment>
<dbReference type="AlphaFoldDB" id="A0AAV9JFB5"/>
<evidence type="ECO:0000313" key="2">
    <source>
        <dbReference type="EMBL" id="KAK4543471.1"/>
    </source>
</evidence>
<organism evidence="2 3">
    <name type="scientific">Oleoguttula mirabilis</name>
    <dbReference type="NCBI Taxonomy" id="1507867"/>
    <lineage>
        <taxon>Eukaryota</taxon>
        <taxon>Fungi</taxon>
        <taxon>Dikarya</taxon>
        <taxon>Ascomycota</taxon>
        <taxon>Pezizomycotina</taxon>
        <taxon>Dothideomycetes</taxon>
        <taxon>Dothideomycetidae</taxon>
        <taxon>Mycosphaerellales</taxon>
        <taxon>Teratosphaeriaceae</taxon>
        <taxon>Oleoguttula</taxon>
    </lineage>
</organism>
<feature type="domain" description="F-box" evidence="1">
    <location>
        <begin position="5"/>
        <end position="50"/>
    </location>
</feature>
<reference evidence="2 3" key="1">
    <citation type="submission" date="2021-11" db="EMBL/GenBank/DDBJ databases">
        <title>Black yeast isolated from Biological Soil Crust.</title>
        <authorList>
            <person name="Kurbessoian T."/>
        </authorList>
    </citation>
    <scope>NUCLEOTIDE SEQUENCE [LARGE SCALE GENOMIC DNA]</scope>
    <source>
        <strain evidence="2 3">CCFEE 5522</strain>
    </source>
</reference>
<dbReference type="SUPFAM" id="SSF81383">
    <property type="entry name" value="F-box domain"/>
    <property type="match status" value="1"/>
</dbReference>
<dbReference type="InterPro" id="IPR036047">
    <property type="entry name" value="F-box-like_dom_sf"/>
</dbReference>
<name>A0AAV9JFB5_9PEZI</name>
<sequence>MISGNPLLYRLPEELLQDILERLDSGSLSRLNLVSRWCYEVATPLLWREVELVDCRTQHEESVDEHDDTPLIKKLLVLAT</sequence>
<gene>
    <name evidence="2" type="ORF">LTR36_005614</name>
</gene>
<dbReference type="Gene3D" id="1.20.1280.50">
    <property type="match status" value="1"/>
</dbReference>
<dbReference type="EMBL" id="JAVFHQ010000032">
    <property type="protein sequence ID" value="KAK4543471.1"/>
    <property type="molecule type" value="Genomic_DNA"/>
</dbReference>
<evidence type="ECO:0000313" key="3">
    <source>
        <dbReference type="Proteomes" id="UP001324427"/>
    </source>
</evidence>
<dbReference type="Pfam" id="PF12937">
    <property type="entry name" value="F-box-like"/>
    <property type="match status" value="1"/>
</dbReference>
<dbReference type="Proteomes" id="UP001324427">
    <property type="component" value="Unassembled WGS sequence"/>
</dbReference>